<keyword evidence="4" id="KW-1015">Disulfide bond</keyword>
<sequence length="217" mass="24250">MHSVSSILFSLALGSCISLTASADDHDAHNHDQHKAEVHHHDHKHTSLAAGEVNHHDSLYHFSANWTDQNNSKLTLNDFKGQPVIISMIYGNCRTACPVLVNDARQIIKKLNPQQQQTVKVVFVSFDAKHDTPEVLADYAEQMDLAQPNWHFLNGSASDIRTLATLLGIRYREKSDGNFDHSNILTLLDKEGRIAHRVEGLQQPAEPMIKKISALLP</sequence>
<dbReference type="Gene3D" id="3.40.30.10">
    <property type="entry name" value="Glutaredoxin"/>
    <property type="match status" value="1"/>
</dbReference>
<evidence type="ECO:0000313" key="7">
    <source>
        <dbReference type="EMBL" id="MBE8718259.1"/>
    </source>
</evidence>
<dbReference type="CDD" id="cd02968">
    <property type="entry name" value="SCO"/>
    <property type="match status" value="1"/>
</dbReference>
<protein>
    <submittedName>
        <fullName evidence="7">SCO family protein</fullName>
    </submittedName>
</protein>
<dbReference type="AlphaFoldDB" id="A0A928YUS2"/>
<feature type="signal peptide" evidence="5">
    <location>
        <begin position="1"/>
        <end position="23"/>
    </location>
</feature>
<proteinExistence type="inferred from homology"/>
<comment type="similarity">
    <text evidence="1">Belongs to the SCO1/2 family.</text>
</comment>
<evidence type="ECO:0000256" key="2">
    <source>
        <dbReference type="ARBA" id="ARBA00023008"/>
    </source>
</evidence>
<keyword evidence="3" id="KW-0479">Metal-binding</keyword>
<evidence type="ECO:0000256" key="1">
    <source>
        <dbReference type="ARBA" id="ARBA00010996"/>
    </source>
</evidence>
<keyword evidence="8" id="KW-1185">Reference proteome</keyword>
<keyword evidence="5" id="KW-0732">Signal</keyword>
<dbReference type="InterPro" id="IPR013766">
    <property type="entry name" value="Thioredoxin_domain"/>
</dbReference>
<dbReference type="SUPFAM" id="SSF52833">
    <property type="entry name" value="Thioredoxin-like"/>
    <property type="match status" value="1"/>
</dbReference>
<keyword evidence="2 3" id="KW-0186">Copper</keyword>
<evidence type="ECO:0000259" key="6">
    <source>
        <dbReference type="PROSITE" id="PS51352"/>
    </source>
</evidence>
<feature type="binding site" evidence="3">
    <location>
        <position position="97"/>
    </location>
    <ligand>
        <name>Cu cation</name>
        <dbReference type="ChEBI" id="CHEBI:23378"/>
    </ligand>
</feature>
<dbReference type="Proteomes" id="UP000652567">
    <property type="component" value="Unassembled WGS sequence"/>
</dbReference>
<feature type="chain" id="PRO_5036861046" evidence="5">
    <location>
        <begin position="24"/>
        <end position="217"/>
    </location>
</feature>
<feature type="domain" description="Thioredoxin" evidence="6">
    <location>
        <begin position="53"/>
        <end position="217"/>
    </location>
</feature>
<feature type="binding site" evidence="3">
    <location>
        <position position="93"/>
    </location>
    <ligand>
        <name>Cu cation</name>
        <dbReference type="ChEBI" id="CHEBI:23378"/>
    </ligand>
</feature>
<dbReference type="Pfam" id="PF02630">
    <property type="entry name" value="SCO1-SenC"/>
    <property type="match status" value="1"/>
</dbReference>
<dbReference type="PANTHER" id="PTHR12151">
    <property type="entry name" value="ELECTRON TRANSPORT PROTIN SCO1/SENC FAMILY MEMBER"/>
    <property type="match status" value="1"/>
</dbReference>
<dbReference type="PROSITE" id="PS51352">
    <property type="entry name" value="THIOREDOXIN_2"/>
    <property type="match status" value="1"/>
</dbReference>
<dbReference type="InterPro" id="IPR036249">
    <property type="entry name" value="Thioredoxin-like_sf"/>
</dbReference>
<reference evidence="7" key="1">
    <citation type="submission" date="2018-07" db="EMBL/GenBank/DDBJ databases">
        <title>Genome assembly of strain Ka43.</title>
        <authorList>
            <person name="Kukolya J."/>
            <person name="Nagy I."/>
            <person name="Horvath B."/>
            <person name="Toth A."/>
        </authorList>
    </citation>
    <scope>NUCLEOTIDE SEQUENCE</scope>
    <source>
        <strain evidence="7">KB43</strain>
    </source>
</reference>
<dbReference type="InterPro" id="IPR003782">
    <property type="entry name" value="SCO1/SenC"/>
</dbReference>
<organism evidence="7 8">
    <name type="scientific">Cellvibrio polysaccharolyticus</name>
    <dbReference type="NCBI Taxonomy" id="2082724"/>
    <lineage>
        <taxon>Bacteria</taxon>
        <taxon>Pseudomonadati</taxon>
        <taxon>Pseudomonadota</taxon>
        <taxon>Gammaproteobacteria</taxon>
        <taxon>Cellvibrionales</taxon>
        <taxon>Cellvibrionaceae</taxon>
        <taxon>Cellvibrio</taxon>
    </lineage>
</organism>
<feature type="binding site" evidence="3">
    <location>
        <position position="181"/>
    </location>
    <ligand>
        <name>Cu cation</name>
        <dbReference type="ChEBI" id="CHEBI:23378"/>
    </ligand>
</feature>
<evidence type="ECO:0000256" key="4">
    <source>
        <dbReference type="PIRSR" id="PIRSR603782-2"/>
    </source>
</evidence>
<name>A0A928YUS2_9GAMM</name>
<gene>
    <name evidence="7" type="ORF">C4F51_13775</name>
</gene>
<evidence type="ECO:0000256" key="5">
    <source>
        <dbReference type="SAM" id="SignalP"/>
    </source>
</evidence>
<dbReference type="GO" id="GO:0046872">
    <property type="term" value="F:metal ion binding"/>
    <property type="evidence" value="ECO:0007669"/>
    <property type="project" value="UniProtKB-KW"/>
</dbReference>
<feature type="disulfide bond" description="Redox-active" evidence="4">
    <location>
        <begin position="93"/>
        <end position="97"/>
    </location>
</feature>
<evidence type="ECO:0000313" key="8">
    <source>
        <dbReference type="Proteomes" id="UP000652567"/>
    </source>
</evidence>
<comment type="caution">
    <text evidence="7">The sequence shown here is derived from an EMBL/GenBank/DDBJ whole genome shotgun (WGS) entry which is preliminary data.</text>
</comment>
<dbReference type="EMBL" id="PRDL01000001">
    <property type="protein sequence ID" value="MBE8718259.1"/>
    <property type="molecule type" value="Genomic_DNA"/>
</dbReference>
<dbReference type="PANTHER" id="PTHR12151:SF25">
    <property type="entry name" value="LINALOOL DEHYDRATASE_ISOMERASE DOMAIN-CONTAINING PROTEIN"/>
    <property type="match status" value="1"/>
</dbReference>
<accession>A0A928YUS2</accession>
<evidence type="ECO:0000256" key="3">
    <source>
        <dbReference type="PIRSR" id="PIRSR603782-1"/>
    </source>
</evidence>